<dbReference type="GO" id="GO:0005634">
    <property type="term" value="C:nucleus"/>
    <property type="evidence" value="ECO:0007669"/>
    <property type="project" value="UniProtKB-ARBA"/>
</dbReference>
<keyword evidence="3" id="KW-0862">Zinc</keyword>
<name>A0A183I8J3_9BILA</name>
<dbReference type="InterPro" id="IPR036236">
    <property type="entry name" value="Znf_C2H2_sf"/>
</dbReference>
<evidence type="ECO:0000256" key="4">
    <source>
        <dbReference type="PROSITE-ProRule" id="PRU00042"/>
    </source>
</evidence>
<reference evidence="8" key="1">
    <citation type="submission" date="2016-06" db="UniProtKB">
        <authorList>
            <consortium name="WormBaseParasite"/>
        </authorList>
    </citation>
    <scope>IDENTIFICATION</scope>
</reference>
<dbReference type="EMBL" id="UZAJ01043814">
    <property type="protein sequence ID" value="VDP26566.1"/>
    <property type="molecule type" value="Genomic_DNA"/>
</dbReference>
<evidence type="ECO:0000259" key="5">
    <source>
        <dbReference type="PROSITE" id="PS50157"/>
    </source>
</evidence>
<dbReference type="AlphaFoldDB" id="A0A183I8J3"/>
<dbReference type="FunFam" id="3.30.160.60:FF:000446">
    <property type="entry name" value="Zinc finger protein"/>
    <property type="match status" value="1"/>
</dbReference>
<feature type="domain" description="C2H2-type" evidence="5">
    <location>
        <begin position="50"/>
        <end position="72"/>
    </location>
</feature>
<accession>A0A183I8J3</accession>
<proteinExistence type="predicted"/>
<evidence type="ECO:0000313" key="6">
    <source>
        <dbReference type="EMBL" id="VDP26566.1"/>
    </source>
</evidence>
<organism evidence="8">
    <name type="scientific">Onchocerca flexuosa</name>
    <dbReference type="NCBI Taxonomy" id="387005"/>
    <lineage>
        <taxon>Eukaryota</taxon>
        <taxon>Metazoa</taxon>
        <taxon>Ecdysozoa</taxon>
        <taxon>Nematoda</taxon>
        <taxon>Chromadorea</taxon>
        <taxon>Rhabditida</taxon>
        <taxon>Spirurina</taxon>
        <taxon>Spiruromorpha</taxon>
        <taxon>Filarioidea</taxon>
        <taxon>Onchocercidae</taxon>
        <taxon>Onchocerca</taxon>
    </lineage>
</organism>
<protein>
    <submittedName>
        <fullName evidence="8">C2H2-type domain-containing protein</fullName>
    </submittedName>
</protein>
<evidence type="ECO:0000256" key="1">
    <source>
        <dbReference type="ARBA" id="ARBA00022723"/>
    </source>
</evidence>
<keyword evidence="1" id="KW-0479">Metal-binding</keyword>
<dbReference type="WBParaSite" id="OFLC_0001606801-mRNA-1">
    <property type="protein sequence ID" value="OFLC_0001606801-mRNA-1"/>
    <property type="gene ID" value="OFLC_0001606801"/>
</dbReference>
<dbReference type="Pfam" id="PF00096">
    <property type="entry name" value="zf-C2H2"/>
    <property type="match status" value="1"/>
</dbReference>
<dbReference type="Proteomes" id="UP000267606">
    <property type="component" value="Unassembled WGS sequence"/>
</dbReference>
<sequence>MKNVSNVIYVTNNSIVNPGCNNLKRHEKEHGEQRLNLRRHELIHAVTSSFKCDECGKEFSRSDYLKSHKITY</sequence>
<keyword evidence="2 4" id="KW-0863">Zinc-finger</keyword>
<reference evidence="6 7" key="2">
    <citation type="submission" date="2018-11" db="EMBL/GenBank/DDBJ databases">
        <authorList>
            <consortium name="Pathogen Informatics"/>
        </authorList>
    </citation>
    <scope>NUCLEOTIDE SEQUENCE [LARGE SCALE GENOMIC DNA]</scope>
</reference>
<evidence type="ECO:0000256" key="2">
    <source>
        <dbReference type="ARBA" id="ARBA00022771"/>
    </source>
</evidence>
<dbReference type="GO" id="GO:0008270">
    <property type="term" value="F:zinc ion binding"/>
    <property type="evidence" value="ECO:0007669"/>
    <property type="project" value="UniProtKB-KW"/>
</dbReference>
<dbReference type="SUPFAM" id="SSF57667">
    <property type="entry name" value="beta-beta-alpha zinc fingers"/>
    <property type="match status" value="1"/>
</dbReference>
<gene>
    <name evidence="6" type="ORF">OFLC_LOCUS16055</name>
</gene>
<dbReference type="GO" id="GO:0000122">
    <property type="term" value="P:negative regulation of transcription by RNA polymerase II"/>
    <property type="evidence" value="ECO:0007669"/>
    <property type="project" value="UniProtKB-ARBA"/>
</dbReference>
<evidence type="ECO:0000313" key="8">
    <source>
        <dbReference type="WBParaSite" id="OFLC_0001606801-mRNA-1"/>
    </source>
</evidence>
<evidence type="ECO:0000313" key="7">
    <source>
        <dbReference type="Proteomes" id="UP000267606"/>
    </source>
</evidence>
<dbReference type="PROSITE" id="PS50157">
    <property type="entry name" value="ZINC_FINGER_C2H2_2"/>
    <property type="match status" value="1"/>
</dbReference>
<dbReference type="Gene3D" id="3.30.160.60">
    <property type="entry name" value="Classic Zinc Finger"/>
    <property type="match status" value="1"/>
</dbReference>
<evidence type="ECO:0000256" key="3">
    <source>
        <dbReference type="ARBA" id="ARBA00022833"/>
    </source>
</evidence>
<keyword evidence="7" id="KW-1185">Reference proteome</keyword>
<dbReference type="InterPro" id="IPR013087">
    <property type="entry name" value="Znf_C2H2_type"/>
</dbReference>